<dbReference type="InterPro" id="IPR013249">
    <property type="entry name" value="RNA_pol_sigma70_r4_t2"/>
</dbReference>
<feature type="region of interest" description="Disordered" evidence="6">
    <location>
        <begin position="289"/>
        <end position="308"/>
    </location>
</feature>
<dbReference type="AlphaFoldDB" id="A0A317DI36"/>
<evidence type="ECO:0000256" key="2">
    <source>
        <dbReference type="ARBA" id="ARBA00023015"/>
    </source>
</evidence>
<dbReference type="GO" id="GO:0003677">
    <property type="term" value="F:DNA binding"/>
    <property type="evidence" value="ECO:0007669"/>
    <property type="project" value="UniProtKB-KW"/>
</dbReference>
<dbReference type="PANTHER" id="PTHR43133">
    <property type="entry name" value="RNA POLYMERASE ECF-TYPE SIGMA FACTO"/>
    <property type="match status" value="1"/>
</dbReference>
<dbReference type="Pfam" id="PF08281">
    <property type="entry name" value="Sigma70_r4_2"/>
    <property type="match status" value="1"/>
</dbReference>
<sequence>MDGIRSCVVPTDSTAAEALSVDADGILQLGSQRLQVEVKERLAANFFTEANRGRIVEEFSAFYRGFAARLAGWLIWQGASEADAKDVVQETMHKAYQRWATIDTPEAWARVTASRAYAERLGKVDAMPVDDIAEHTPETAAGCELTAADAKQDIRMALQQMPARQRQMLAWSFEGYTPAEIAAQLRMTPEAVRSSLYKARKRLEELLQVRDEGDQNEGASVNDRNMDTPDRLGAAARAELDTIQSRLEATWDIEAGLREILVEEHYQRFIGEQSGVLDVEAGLADVLARDGQHPDPEPVEVDTQRLHV</sequence>
<evidence type="ECO:0000259" key="7">
    <source>
        <dbReference type="Pfam" id="PF08281"/>
    </source>
</evidence>
<keyword evidence="5" id="KW-0804">Transcription</keyword>
<evidence type="ECO:0000256" key="5">
    <source>
        <dbReference type="ARBA" id="ARBA00023163"/>
    </source>
</evidence>
<dbReference type="GO" id="GO:0016987">
    <property type="term" value="F:sigma factor activity"/>
    <property type="evidence" value="ECO:0007669"/>
    <property type="project" value="UniProtKB-KW"/>
</dbReference>
<dbReference type="Gene3D" id="1.10.1740.10">
    <property type="match status" value="1"/>
</dbReference>
<evidence type="ECO:0000256" key="3">
    <source>
        <dbReference type="ARBA" id="ARBA00023082"/>
    </source>
</evidence>
<evidence type="ECO:0000313" key="9">
    <source>
        <dbReference type="Proteomes" id="UP000246050"/>
    </source>
</evidence>
<dbReference type="PANTHER" id="PTHR43133:SF8">
    <property type="entry name" value="RNA POLYMERASE SIGMA FACTOR HI_1459-RELATED"/>
    <property type="match status" value="1"/>
</dbReference>
<keyword evidence="2" id="KW-0805">Transcription regulation</keyword>
<reference evidence="8 9" key="1">
    <citation type="submission" date="2018-05" db="EMBL/GenBank/DDBJ databases">
        <title>Micromonosporas from Atacama Desert.</title>
        <authorList>
            <person name="Carro L."/>
            <person name="Golinska P."/>
            <person name="Klenk H.-P."/>
            <person name="Goodfellow M."/>
        </authorList>
    </citation>
    <scope>NUCLEOTIDE SEQUENCE [LARGE SCALE GENOMIC DNA]</scope>
    <source>
        <strain evidence="8 9">4G51</strain>
    </source>
</reference>
<dbReference type="NCBIfam" id="TIGR02937">
    <property type="entry name" value="sigma70-ECF"/>
    <property type="match status" value="1"/>
</dbReference>
<accession>A0A317DI36</accession>
<keyword evidence="3" id="KW-0731">Sigma factor</keyword>
<protein>
    <recommendedName>
        <fullName evidence="7">RNA polymerase sigma factor 70 region 4 type 2 domain-containing protein</fullName>
    </recommendedName>
</protein>
<comment type="caution">
    <text evidence="8">The sequence shown here is derived from an EMBL/GenBank/DDBJ whole genome shotgun (WGS) entry which is preliminary data.</text>
</comment>
<proteinExistence type="inferred from homology"/>
<comment type="similarity">
    <text evidence="1">Belongs to the sigma-70 factor family. ECF subfamily.</text>
</comment>
<dbReference type="GO" id="GO:0006352">
    <property type="term" value="P:DNA-templated transcription initiation"/>
    <property type="evidence" value="ECO:0007669"/>
    <property type="project" value="InterPro"/>
</dbReference>
<dbReference type="CDD" id="cd06171">
    <property type="entry name" value="Sigma70_r4"/>
    <property type="match status" value="1"/>
</dbReference>
<gene>
    <name evidence="8" type="ORF">DKT69_20975</name>
</gene>
<dbReference type="EMBL" id="QGKS01000264">
    <property type="protein sequence ID" value="PWR13396.1"/>
    <property type="molecule type" value="Genomic_DNA"/>
</dbReference>
<organism evidence="8 9">
    <name type="scientific">Micromonospora sicca</name>
    <dbReference type="NCBI Taxonomy" id="2202420"/>
    <lineage>
        <taxon>Bacteria</taxon>
        <taxon>Bacillati</taxon>
        <taxon>Actinomycetota</taxon>
        <taxon>Actinomycetes</taxon>
        <taxon>Micromonosporales</taxon>
        <taxon>Micromonosporaceae</taxon>
        <taxon>Micromonospora</taxon>
    </lineage>
</organism>
<evidence type="ECO:0000313" key="8">
    <source>
        <dbReference type="EMBL" id="PWR13396.1"/>
    </source>
</evidence>
<evidence type="ECO:0000256" key="6">
    <source>
        <dbReference type="SAM" id="MobiDB-lite"/>
    </source>
</evidence>
<dbReference type="InterPro" id="IPR013324">
    <property type="entry name" value="RNA_pol_sigma_r3/r4-like"/>
</dbReference>
<dbReference type="SUPFAM" id="SSF88946">
    <property type="entry name" value="Sigma2 domain of RNA polymerase sigma factors"/>
    <property type="match status" value="1"/>
</dbReference>
<name>A0A317DI36_9ACTN</name>
<dbReference type="Proteomes" id="UP000246050">
    <property type="component" value="Unassembled WGS sequence"/>
</dbReference>
<dbReference type="SUPFAM" id="SSF88659">
    <property type="entry name" value="Sigma3 and sigma4 domains of RNA polymerase sigma factors"/>
    <property type="match status" value="1"/>
</dbReference>
<feature type="domain" description="RNA polymerase sigma factor 70 region 4 type 2" evidence="7">
    <location>
        <begin position="152"/>
        <end position="203"/>
    </location>
</feature>
<dbReference type="InterPro" id="IPR036388">
    <property type="entry name" value="WH-like_DNA-bd_sf"/>
</dbReference>
<evidence type="ECO:0000256" key="1">
    <source>
        <dbReference type="ARBA" id="ARBA00010641"/>
    </source>
</evidence>
<evidence type="ECO:0000256" key="4">
    <source>
        <dbReference type="ARBA" id="ARBA00023125"/>
    </source>
</evidence>
<dbReference type="InterPro" id="IPR014284">
    <property type="entry name" value="RNA_pol_sigma-70_dom"/>
</dbReference>
<dbReference type="InterPro" id="IPR039425">
    <property type="entry name" value="RNA_pol_sigma-70-like"/>
</dbReference>
<keyword evidence="4" id="KW-0238">DNA-binding</keyword>
<dbReference type="Gene3D" id="1.10.10.10">
    <property type="entry name" value="Winged helix-like DNA-binding domain superfamily/Winged helix DNA-binding domain"/>
    <property type="match status" value="1"/>
</dbReference>
<dbReference type="InterPro" id="IPR013325">
    <property type="entry name" value="RNA_pol_sigma_r2"/>
</dbReference>